<evidence type="ECO:0000256" key="1">
    <source>
        <dbReference type="SAM" id="Phobius"/>
    </source>
</evidence>
<name>A0AA96LC93_9BACL</name>
<organism evidence="2 3">
    <name type="scientific">Paenibacillus aurantius</name>
    <dbReference type="NCBI Taxonomy" id="2918900"/>
    <lineage>
        <taxon>Bacteria</taxon>
        <taxon>Bacillati</taxon>
        <taxon>Bacillota</taxon>
        <taxon>Bacilli</taxon>
        <taxon>Bacillales</taxon>
        <taxon>Paenibacillaceae</taxon>
        <taxon>Paenibacillus</taxon>
    </lineage>
</organism>
<dbReference type="EMBL" id="CP130318">
    <property type="protein sequence ID" value="WNQ10443.1"/>
    <property type="molecule type" value="Genomic_DNA"/>
</dbReference>
<reference evidence="2 3" key="1">
    <citation type="submission" date="2022-02" db="EMBL/GenBank/DDBJ databases">
        <title>Paenibacillus sp. MBLB1776 Whole Genome Shotgun Sequencing.</title>
        <authorList>
            <person name="Hwang C.Y."/>
            <person name="Cho E.-S."/>
            <person name="Seo M.-J."/>
        </authorList>
    </citation>
    <scope>NUCLEOTIDE SEQUENCE [LARGE SCALE GENOMIC DNA]</scope>
    <source>
        <strain evidence="2 3">MBLB1776</strain>
    </source>
</reference>
<accession>A0AA96LC93</accession>
<dbReference type="AlphaFoldDB" id="A0AA96LC93"/>
<keyword evidence="1" id="KW-0472">Membrane</keyword>
<keyword evidence="3" id="KW-1185">Reference proteome</keyword>
<dbReference type="Proteomes" id="UP001305702">
    <property type="component" value="Chromosome"/>
</dbReference>
<dbReference type="InterPro" id="IPR019635">
    <property type="entry name" value="DUF2500"/>
</dbReference>
<proteinExistence type="predicted"/>
<dbReference type="RefSeq" id="WP_315604217.1">
    <property type="nucleotide sequence ID" value="NZ_CP130318.1"/>
</dbReference>
<feature type="transmembrane region" description="Helical" evidence="1">
    <location>
        <begin position="12"/>
        <end position="37"/>
    </location>
</feature>
<dbReference type="Pfam" id="PF10694">
    <property type="entry name" value="DUF2500"/>
    <property type="match status" value="1"/>
</dbReference>
<keyword evidence="1" id="KW-0812">Transmembrane</keyword>
<gene>
    <name evidence="2" type="ORF">MJA45_22925</name>
</gene>
<protein>
    <submittedName>
        <fullName evidence="2">DUF2500 domain-containing protein</fullName>
    </submittedName>
</protein>
<dbReference type="KEGG" id="paun:MJA45_22925"/>
<evidence type="ECO:0000313" key="3">
    <source>
        <dbReference type="Proteomes" id="UP001305702"/>
    </source>
</evidence>
<dbReference type="Gene3D" id="2.40.50.660">
    <property type="match status" value="1"/>
</dbReference>
<evidence type="ECO:0000313" key="2">
    <source>
        <dbReference type="EMBL" id="WNQ10443.1"/>
    </source>
</evidence>
<keyword evidence="1" id="KW-1133">Transmembrane helix</keyword>
<sequence>MMTNPGFGGGGISHALFSLFPIIFGTVFVLVIGTILVKSVKGVSQWSSNNQAERRKEWARVVTKRTQVYGGSGDTSASTDYYVTFELPDRSRLEMKLRGAEYGLLAEGDTGTLDYQGTRFHAFQRE</sequence>